<accession>A0A813GTA8</accession>
<dbReference type="EMBL" id="CAJNNV010029409">
    <property type="protein sequence ID" value="CAE8628491.1"/>
    <property type="molecule type" value="Genomic_DNA"/>
</dbReference>
<protein>
    <submittedName>
        <fullName evidence="2">Uncharacterized protein</fullName>
    </submittedName>
</protein>
<comment type="caution">
    <text evidence="2">The sequence shown here is derived from an EMBL/GenBank/DDBJ whole genome shotgun (WGS) entry which is preliminary data.</text>
</comment>
<dbReference type="OrthoDB" id="2129259at2759"/>
<keyword evidence="1" id="KW-1133">Transmembrane helix</keyword>
<feature type="transmembrane region" description="Helical" evidence="1">
    <location>
        <begin position="170"/>
        <end position="190"/>
    </location>
</feature>
<dbReference type="AlphaFoldDB" id="A0A813GTA8"/>
<keyword evidence="1" id="KW-0812">Transmembrane</keyword>
<evidence type="ECO:0000313" key="2">
    <source>
        <dbReference type="EMBL" id="CAE8628491.1"/>
    </source>
</evidence>
<dbReference type="NCBIfam" id="NF038020">
    <property type="entry name" value="HeR"/>
    <property type="match status" value="1"/>
</dbReference>
<reference evidence="2" key="1">
    <citation type="submission" date="2021-02" db="EMBL/GenBank/DDBJ databases">
        <authorList>
            <person name="Dougan E. K."/>
            <person name="Rhodes N."/>
            <person name="Thang M."/>
            <person name="Chan C."/>
        </authorList>
    </citation>
    <scope>NUCLEOTIDE SEQUENCE</scope>
</reference>
<dbReference type="OMA" id="PAVIMYL"/>
<dbReference type="Proteomes" id="UP000654075">
    <property type="component" value="Unassembled WGS sequence"/>
</dbReference>
<sequence length="335" mass="37484">MSALFPCCPSKLLNQHAQKVGHTNKTRRERMAASVTAVAVDDGITKEQELKQTTVVQLTEEQELKRARAEVWLWRWNLAMGCMHLLWAIICLAMGLGSGRAAQFKVKAITSYPTWGDFGPQPATQLRYLVPFTALTSGFAWMSAAAHFLVLAKFPIYLRDLRNGINQFRWFEYAASSSLMIVLIAMLFGVWDVQTLFQLGSVNACMNFFGYSHEVQNTVGKKVDWSNFIFGCFAGLVPWCTVISYAADGNATSDGIPAFVWAILVVYIFFFLMFPLNMVLQYAQIGAWYRDEAAGFPGGGYYFGEKVYQVLSLSAKTLLLWLVVGGTNQPNAYTQ</sequence>
<evidence type="ECO:0000256" key="1">
    <source>
        <dbReference type="SAM" id="Phobius"/>
    </source>
</evidence>
<feature type="transmembrane region" description="Helical" evidence="1">
    <location>
        <begin position="259"/>
        <end position="280"/>
    </location>
</feature>
<gene>
    <name evidence="2" type="ORF">PGLA1383_LOCUS45120</name>
</gene>
<dbReference type="Pfam" id="PF18761">
    <property type="entry name" value="Heliorhodopsin"/>
    <property type="match status" value="1"/>
</dbReference>
<evidence type="ECO:0000313" key="3">
    <source>
        <dbReference type="Proteomes" id="UP000654075"/>
    </source>
</evidence>
<organism evidence="2 3">
    <name type="scientific">Polarella glacialis</name>
    <name type="common">Dinoflagellate</name>
    <dbReference type="NCBI Taxonomy" id="89957"/>
    <lineage>
        <taxon>Eukaryota</taxon>
        <taxon>Sar</taxon>
        <taxon>Alveolata</taxon>
        <taxon>Dinophyceae</taxon>
        <taxon>Suessiales</taxon>
        <taxon>Suessiaceae</taxon>
        <taxon>Polarella</taxon>
    </lineage>
</organism>
<feature type="transmembrane region" description="Helical" evidence="1">
    <location>
        <begin position="196"/>
        <end position="213"/>
    </location>
</feature>
<feature type="transmembrane region" description="Helical" evidence="1">
    <location>
        <begin position="138"/>
        <end position="158"/>
    </location>
</feature>
<name>A0A813GTA8_POLGL</name>
<dbReference type="InterPro" id="IPR041113">
    <property type="entry name" value="Heliorhodopsin"/>
</dbReference>
<proteinExistence type="predicted"/>
<feature type="transmembrane region" description="Helical" evidence="1">
    <location>
        <begin position="225"/>
        <end position="247"/>
    </location>
</feature>
<keyword evidence="3" id="KW-1185">Reference proteome</keyword>
<feature type="transmembrane region" description="Helical" evidence="1">
    <location>
        <begin position="76"/>
        <end position="96"/>
    </location>
</feature>
<keyword evidence="1" id="KW-0472">Membrane</keyword>